<feature type="compositionally biased region" description="Low complexity" evidence="1">
    <location>
        <begin position="286"/>
        <end position="299"/>
    </location>
</feature>
<dbReference type="EMBL" id="CAJOAY010000895">
    <property type="protein sequence ID" value="CAF3756007.1"/>
    <property type="molecule type" value="Genomic_DNA"/>
</dbReference>
<proteinExistence type="predicted"/>
<evidence type="ECO:0000313" key="2">
    <source>
        <dbReference type="EMBL" id="CAF3756007.1"/>
    </source>
</evidence>
<feature type="region of interest" description="Disordered" evidence="1">
    <location>
        <begin position="177"/>
        <end position="241"/>
    </location>
</feature>
<feature type="compositionally biased region" description="Gly residues" evidence="1">
    <location>
        <begin position="105"/>
        <end position="114"/>
    </location>
</feature>
<evidence type="ECO:0000313" key="3">
    <source>
        <dbReference type="Proteomes" id="UP000663881"/>
    </source>
</evidence>
<feature type="region of interest" description="Disordered" evidence="1">
    <location>
        <begin position="1"/>
        <end position="139"/>
    </location>
</feature>
<gene>
    <name evidence="2" type="ORF">OKA104_LOCUS15966</name>
</gene>
<feature type="region of interest" description="Disordered" evidence="1">
    <location>
        <begin position="852"/>
        <end position="879"/>
    </location>
</feature>
<feature type="compositionally biased region" description="Low complexity" evidence="1">
    <location>
        <begin position="92"/>
        <end position="104"/>
    </location>
</feature>
<dbReference type="Proteomes" id="UP000663881">
    <property type="component" value="Unassembled WGS sequence"/>
</dbReference>
<feature type="compositionally biased region" description="Gly residues" evidence="1">
    <location>
        <begin position="124"/>
        <end position="133"/>
    </location>
</feature>
<feature type="compositionally biased region" description="Basic and acidic residues" evidence="1">
    <location>
        <begin position="557"/>
        <end position="567"/>
    </location>
</feature>
<feature type="compositionally biased region" description="Basic and acidic residues" evidence="1">
    <location>
        <begin position="483"/>
        <end position="493"/>
    </location>
</feature>
<comment type="caution">
    <text evidence="2">The sequence shown here is derived from an EMBL/GenBank/DDBJ whole genome shotgun (WGS) entry which is preliminary data.</text>
</comment>
<feature type="compositionally biased region" description="Basic residues" evidence="1">
    <location>
        <begin position="25"/>
        <end position="40"/>
    </location>
</feature>
<name>A0A818YMM7_9BILA</name>
<feature type="compositionally biased region" description="Basic and acidic residues" evidence="1">
    <location>
        <begin position="49"/>
        <end position="62"/>
    </location>
</feature>
<feature type="region of interest" description="Disordered" evidence="1">
    <location>
        <begin position="533"/>
        <end position="573"/>
    </location>
</feature>
<feature type="compositionally biased region" description="Gly residues" evidence="1">
    <location>
        <begin position="74"/>
        <end position="91"/>
    </location>
</feature>
<feature type="region of interest" description="Disordered" evidence="1">
    <location>
        <begin position="483"/>
        <end position="514"/>
    </location>
</feature>
<feature type="region of interest" description="Disordered" evidence="1">
    <location>
        <begin position="275"/>
        <end position="299"/>
    </location>
</feature>
<sequence>MIDPRFANAGAVPLNSGYGVPSGSVHHHHRHRHHRQRKPRQGGIGESPLSRDESIHKVDHGHPFQPQESAQHGNGFGVPYGASGIGVGGGSYYQQQPQQQQQYGGSSGGGGYGFGQQHQSNGFGQQGQYGGNSGASMMRHHRRRHRYHGETMHSNADQSQGIPEQLIGQRSSSVLGNEAPQVRSPIPSGGDSDARVEQVTHSRRRHHRNHSTEHAGYAQAHQSRSSQGRTTAGPDGYGHINDDLIFIERGDHSPHRQEPPPGYEYKGKIEVQGLDKETRSRSQGNSSGLSPQPASAPLPLTMTNPCAGLSSMGTMGGCPPGWQQMILTAAPGGPCPPGATMYTGQIISSGAAPGGPCPPGATMYTGQIISSGGMPQPGLGGMSGLTNTSGGMGYGGVGPIGATGSGGGLANLAASLPIPPQGQLVADYIVEAGASDIGGSSGGGYSSSYQQASGCGGAAVGASYGEQEIEANTSSRATIIEVWQKRSKSEGPGKSRSRSPSGSRSPKTGSQFDFERFRNEILAAIERMAQTGGSGAKIQWTGHDGGTQTQINPTTGFDDKRETERRPTSSSAGEVRVIVQPIQPVFYMPRQGETASTTGASTGPSIQQTNTGAPNVVYIPRNVYVPVIKPVFVPRERVIVRPQVIHVARPVLVDRPVPVTQRPIIIDRERPVPVPLRNGGGGGGNNVNQEVETKTVKEEYVYRDNLPVAYGGRCADFTGGTNYGYTPTQQEQQQYTTDTAHEMTSNYNTQGTTIPDHFQHSQSAAQLNLQQQGGGNNYQESYSNLARTSSASAVDAAPLSCTAPIEVLDATINNSWQRTDKSTLVRRYGRPAYDIVQKTDQVEQQMYQELRQRNGSGGGGGGGGGAQRPDSSNSYASGSGIGGMTTGGYTGSTGSYTQIPVAEMKNYHVDGMQHHHHHQGQGHMPVSINY</sequence>
<protein>
    <submittedName>
        <fullName evidence="2">Uncharacterized protein</fullName>
    </submittedName>
</protein>
<feature type="compositionally biased region" description="Polar residues" evidence="1">
    <location>
        <begin position="546"/>
        <end position="555"/>
    </location>
</feature>
<evidence type="ECO:0000256" key="1">
    <source>
        <dbReference type="SAM" id="MobiDB-lite"/>
    </source>
</evidence>
<dbReference type="AlphaFoldDB" id="A0A818YMM7"/>
<organism evidence="2 3">
    <name type="scientific">Adineta steineri</name>
    <dbReference type="NCBI Taxonomy" id="433720"/>
    <lineage>
        <taxon>Eukaryota</taxon>
        <taxon>Metazoa</taxon>
        <taxon>Spiralia</taxon>
        <taxon>Gnathifera</taxon>
        <taxon>Rotifera</taxon>
        <taxon>Eurotatoria</taxon>
        <taxon>Bdelloidea</taxon>
        <taxon>Adinetida</taxon>
        <taxon>Adinetidae</taxon>
        <taxon>Adineta</taxon>
    </lineage>
</organism>
<reference evidence="2" key="1">
    <citation type="submission" date="2021-02" db="EMBL/GenBank/DDBJ databases">
        <authorList>
            <person name="Nowell W R."/>
        </authorList>
    </citation>
    <scope>NUCLEOTIDE SEQUENCE</scope>
</reference>
<feature type="compositionally biased region" description="Gly residues" evidence="1">
    <location>
        <begin position="855"/>
        <end position="866"/>
    </location>
</feature>
<feature type="compositionally biased region" description="Polar residues" evidence="1">
    <location>
        <begin position="220"/>
        <end position="230"/>
    </location>
</feature>
<accession>A0A818YMM7</accession>
<feature type="compositionally biased region" description="Low complexity" evidence="1">
    <location>
        <begin position="494"/>
        <end position="510"/>
    </location>
</feature>